<name>A0A1X1VV51_MYCGO</name>
<dbReference type="PANTHER" id="PTHR31438">
    <property type="entry name" value="LYSINE N-ACYLTRANSFERASE C17G9.06C-RELATED"/>
    <property type="match status" value="1"/>
</dbReference>
<dbReference type="InterPro" id="IPR016181">
    <property type="entry name" value="Acyl_CoA_acyltransferase"/>
</dbReference>
<evidence type="ECO:0000256" key="6">
    <source>
        <dbReference type="SAM" id="MobiDB-lite"/>
    </source>
</evidence>
<dbReference type="InterPro" id="IPR019432">
    <property type="entry name" value="Acyltransferase_MbtK/IucB-like"/>
</dbReference>
<dbReference type="InterPro" id="IPR000182">
    <property type="entry name" value="GNAT_dom"/>
</dbReference>
<evidence type="ECO:0000256" key="5">
    <source>
        <dbReference type="ARBA" id="ARBA00031122"/>
    </source>
</evidence>
<protein>
    <recommendedName>
        <fullName evidence="3">Lysine N-acyltransferase MbtK</fullName>
    </recommendedName>
    <alternativeName>
        <fullName evidence="5">Mycobactin synthase protein K</fullName>
    </alternativeName>
</protein>
<dbReference type="PROSITE" id="PS51186">
    <property type="entry name" value="GNAT"/>
    <property type="match status" value="1"/>
</dbReference>
<comment type="caution">
    <text evidence="8">The sequence shown here is derived from an EMBL/GenBank/DDBJ whole genome shotgun (WGS) entry which is preliminary data.</text>
</comment>
<accession>A0A1X1VV51</accession>
<evidence type="ECO:0000313" key="8">
    <source>
        <dbReference type="EMBL" id="ORV72946.1"/>
    </source>
</evidence>
<dbReference type="PANTHER" id="PTHR31438:SF1">
    <property type="entry name" value="LYSINE N-ACYLTRANSFERASE C17G9.06C-RELATED"/>
    <property type="match status" value="1"/>
</dbReference>
<gene>
    <name evidence="8" type="ORF">AWC08_02780</name>
</gene>
<evidence type="ECO:0000256" key="2">
    <source>
        <dbReference type="ARBA" id="ARBA00005102"/>
    </source>
</evidence>
<reference evidence="8 9" key="1">
    <citation type="submission" date="2016-01" db="EMBL/GenBank/DDBJ databases">
        <title>The new phylogeny of the genus Mycobacterium.</title>
        <authorList>
            <person name="Tarcisio F."/>
            <person name="Conor M."/>
            <person name="Antonella G."/>
            <person name="Elisabetta G."/>
            <person name="Giulia F.S."/>
            <person name="Sara T."/>
            <person name="Anna F."/>
            <person name="Clotilde B."/>
            <person name="Roberto B."/>
            <person name="Veronica D.S."/>
            <person name="Fabio R."/>
            <person name="Monica P."/>
            <person name="Olivier J."/>
            <person name="Enrico T."/>
            <person name="Nicola S."/>
        </authorList>
    </citation>
    <scope>NUCLEOTIDE SEQUENCE [LARGE SCALE GENOMIC DNA]</scope>
    <source>
        <strain evidence="8 9">DSM 44160</strain>
    </source>
</reference>
<dbReference type="Gene3D" id="3.40.630.30">
    <property type="match status" value="1"/>
</dbReference>
<dbReference type="GO" id="GO:0016410">
    <property type="term" value="F:N-acyltransferase activity"/>
    <property type="evidence" value="ECO:0007669"/>
    <property type="project" value="TreeGrafter"/>
</dbReference>
<keyword evidence="4" id="KW-0046">Antibiotic resistance</keyword>
<keyword evidence="9" id="KW-1185">Reference proteome</keyword>
<dbReference type="UniPathway" id="UPA00011"/>
<keyword evidence="8" id="KW-0808">Transferase</keyword>
<dbReference type="RefSeq" id="WP_069432828.1">
    <property type="nucleotide sequence ID" value="NZ_JACKSU010000009.1"/>
</dbReference>
<evidence type="ECO:0000256" key="1">
    <source>
        <dbReference type="ARBA" id="ARBA00003818"/>
    </source>
</evidence>
<feature type="compositionally biased region" description="Basic and acidic residues" evidence="6">
    <location>
        <begin position="11"/>
        <end position="20"/>
    </location>
</feature>
<dbReference type="Proteomes" id="UP000193928">
    <property type="component" value="Unassembled WGS sequence"/>
</dbReference>
<dbReference type="AlphaFoldDB" id="A0A1X1VV51"/>
<evidence type="ECO:0000256" key="3">
    <source>
        <dbReference type="ARBA" id="ARBA00020586"/>
    </source>
</evidence>
<evidence type="ECO:0000313" key="9">
    <source>
        <dbReference type="Proteomes" id="UP000193928"/>
    </source>
</evidence>
<comment type="pathway">
    <text evidence="2">Siderophore biosynthesis; mycobactin biosynthesis.</text>
</comment>
<feature type="domain" description="N-acetyltransferase" evidence="7">
    <location>
        <begin position="28"/>
        <end position="192"/>
    </location>
</feature>
<dbReference type="Pfam" id="PF13523">
    <property type="entry name" value="Acetyltransf_8"/>
    <property type="match status" value="1"/>
</dbReference>
<evidence type="ECO:0000256" key="4">
    <source>
        <dbReference type="ARBA" id="ARBA00023251"/>
    </source>
</evidence>
<dbReference type="GO" id="GO:0019290">
    <property type="term" value="P:siderophore biosynthetic process"/>
    <property type="evidence" value="ECO:0007669"/>
    <property type="project" value="InterPro"/>
</dbReference>
<organism evidence="8 9">
    <name type="scientific">Mycobacterium gordonae</name>
    <dbReference type="NCBI Taxonomy" id="1778"/>
    <lineage>
        <taxon>Bacteria</taxon>
        <taxon>Bacillati</taxon>
        <taxon>Actinomycetota</taxon>
        <taxon>Actinomycetes</taxon>
        <taxon>Mycobacteriales</taxon>
        <taxon>Mycobacteriaceae</taxon>
        <taxon>Mycobacterium</taxon>
    </lineage>
</organism>
<feature type="region of interest" description="Disordered" evidence="6">
    <location>
        <begin position="1"/>
        <end position="20"/>
    </location>
</feature>
<dbReference type="EMBL" id="LQOY01000207">
    <property type="protein sequence ID" value="ORV72946.1"/>
    <property type="molecule type" value="Genomic_DNA"/>
</dbReference>
<dbReference type="SMART" id="SM01006">
    <property type="entry name" value="AlcB"/>
    <property type="match status" value="1"/>
</dbReference>
<comment type="function">
    <text evidence="1">Acyltransferase required for the direct transfer of medium- to long-chain fatty acyl moieties from a carrier protein (MbtL) on to the epsilon-amino group of lysine residue in the mycobactin core.</text>
</comment>
<proteinExistence type="predicted"/>
<dbReference type="SUPFAM" id="SSF55729">
    <property type="entry name" value="Acyl-CoA N-acyltransferases (Nat)"/>
    <property type="match status" value="1"/>
</dbReference>
<sequence length="194" mass="21877">MTEATSVDPPDLLRRCATPERDGLPGTFTLRLLDPDGDLDVLHSWMNDPEVARYWNKAWPREQIAAYLREQQLSSHSTPYVGELNGVPMSYWELYRADLDPLAQYYDAREHDAGVHLLLGPTDCRGRRLGADLLRVVSAWQLDADPLATRVIGEPDASNVRLIRVATLAGFRHVADIDLPHKRAALIIRTRDSL</sequence>
<dbReference type="GO" id="GO:0046677">
    <property type="term" value="P:response to antibiotic"/>
    <property type="evidence" value="ECO:0007669"/>
    <property type="project" value="UniProtKB-KW"/>
</dbReference>
<evidence type="ECO:0000259" key="7">
    <source>
        <dbReference type="PROSITE" id="PS51186"/>
    </source>
</evidence>